<evidence type="ECO:0000259" key="5">
    <source>
        <dbReference type="PROSITE" id="PS51898"/>
    </source>
</evidence>
<evidence type="ECO:0000313" key="7">
    <source>
        <dbReference type="Proteomes" id="UP001576774"/>
    </source>
</evidence>
<comment type="caution">
    <text evidence="6">The sequence shown here is derived from an EMBL/GenBank/DDBJ whole genome shotgun (WGS) entry which is preliminary data.</text>
</comment>
<name>A0ABV4X7F7_9CYAN</name>
<organism evidence="6 7">
    <name type="scientific">Floridaenema aerugineum BLCC-F46</name>
    <dbReference type="NCBI Taxonomy" id="3153654"/>
    <lineage>
        <taxon>Bacteria</taxon>
        <taxon>Bacillati</taxon>
        <taxon>Cyanobacteriota</taxon>
        <taxon>Cyanophyceae</taxon>
        <taxon>Oscillatoriophycideae</taxon>
        <taxon>Aerosakkonematales</taxon>
        <taxon>Aerosakkonemataceae</taxon>
        <taxon>Floridanema</taxon>
        <taxon>Floridanema aerugineum</taxon>
    </lineage>
</organism>
<dbReference type="Gene3D" id="1.10.443.10">
    <property type="entry name" value="Intergrase catalytic core"/>
    <property type="match status" value="1"/>
</dbReference>
<dbReference type="InterPro" id="IPR050090">
    <property type="entry name" value="Tyrosine_recombinase_XerCD"/>
</dbReference>
<dbReference type="Pfam" id="PF00589">
    <property type="entry name" value="Phage_integrase"/>
    <property type="match status" value="1"/>
</dbReference>
<evidence type="ECO:0000256" key="2">
    <source>
        <dbReference type="ARBA" id="ARBA00023125"/>
    </source>
</evidence>
<reference evidence="6 7" key="1">
    <citation type="submission" date="2024-09" db="EMBL/GenBank/DDBJ databases">
        <title>Floridaenema gen nov. (Aerosakkonemataceae, Aerosakkonematales ord. nov., Cyanobacteria) from benthic tropical and subtropical fresh waters, with the description of four new species.</title>
        <authorList>
            <person name="Moretto J.A."/>
            <person name="Berthold D.E."/>
            <person name="Lefler F.W."/>
            <person name="Huang I.-S."/>
            <person name="Laughinghouse H. IV."/>
        </authorList>
    </citation>
    <scope>NUCLEOTIDE SEQUENCE [LARGE SCALE GENOMIC DNA]</scope>
    <source>
        <strain evidence="6 7">BLCC-F46</strain>
    </source>
</reference>
<sequence>MNVHINTNNNYLRLRCTYHGKRYTLALGGLKDTKTNRKKLNALILEIESDIEQEQLDTTLKKYKIQVGDNDRFTCLELFQQWLKHKANFVDTRTLDWYKVVARNITESDLAERSAEIDNDTATAFYHWLKCSNLKPDTIRRRIEALKACWDWGINRYVVKNNPWAEIGSLIKAPQLDRPQPFTVDEVRKILSGFEEFYPELFPFVKFLLGTGCRLGEARAIEWKDVSADCSKVEIKAQLSRSGKRKPTKTGKNRVLILPPSLQQMLSSMKGKGRKLVFAFQGEPISDYGFYSRWRRVLKKIGVEYRKPYNTRHTFVSHCIDDNCNPVEIAQQTGHSVRVLFDHYAGSLGSSPKLPEMFREK</sequence>
<evidence type="ECO:0000313" key="6">
    <source>
        <dbReference type="EMBL" id="MFB2878695.1"/>
    </source>
</evidence>
<dbReference type="EMBL" id="JBHFNQ010000135">
    <property type="protein sequence ID" value="MFB2878695.1"/>
    <property type="molecule type" value="Genomic_DNA"/>
</dbReference>
<dbReference type="InterPro" id="IPR002104">
    <property type="entry name" value="Integrase_catalytic"/>
</dbReference>
<gene>
    <name evidence="6" type="ORF">ACE1CC_17740</name>
</gene>
<keyword evidence="2" id="KW-0238">DNA-binding</keyword>
<keyword evidence="7" id="KW-1185">Reference proteome</keyword>
<evidence type="ECO:0000256" key="4">
    <source>
        <dbReference type="SAM" id="Coils"/>
    </source>
</evidence>
<evidence type="ECO:0000256" key="3">
    <source>
        <dbReference type="ARBA" id="ARBA00023172"/>
    </source>
</evidence>
<comment type="similarity">
    <text evidence="1">Belongs to the 'phage' integrase family.</text>
</comment>
<dbReference type="PROSITE" id="PS51898">
    <property type="entry name" value="TYR_RECOMBINASE"/>
    <property type="match status" value="1"/>
</dbReference>
<dbReference type="Proteomes" id="UP001576774">
    <property type="component" value="Unassembled WGS sequence"/>
</dbReference>
<feature type="domain" description="Tyr recombinase" evidence="5">
    <location>
        <begin position="177"/>
        <end position="359"/>
    </location>
</feature>
<dbReference type="PANTHER" id="PTHR30349">
    <property type="entry name" value="PHAGE INTEGRASE-RELATED"/>
    <property type="match status" value="1"/>
</dbReference>
<proteinExistence type="inferred from homology"/>
<dbReference type="RefSeq" id="WP_413271759.1">
    <property type="nucleotide sequence ID" value="NZ_JBHFNQ010000135.1"/>
</dbReference>
<dbReference type="PANTHER" id="PTHR30349:SF64">
    <property type="entry name" value="PROPHAGE INTEGRASE INTD-RELATED"/>
    <property type="match status" value="1"/>
</dbReference>
<dbReference type="InterPro" id="IPR011010">
    <property type="entry name" value="DNA_brk_join_enz"/>
</dbReference>
<dbReference type="Pfam" id="PF12167">
    <property type="entry name" value="Arm-DNA-bind_2"/>
    <property type="match status" value="1"/>
</dbReference>
<protein>
    <submittedName>
        <fullName evidence="6">Tyrosine-type recombinase/integrase</fullName>
    </submittedName>
</protein>
<dbReference type="SUPFAM" id="SSF56349">
    <property type="entry name" value="DNA breaking-rejoining enzymes"/>
    <property type="match status" value="1"/>
</dbReference>
<dbReference type="InterPro" id="IPR013762">
    <property type="entry name" value="Integrase-like_cat_sf"/>
</dbReference>
<dbReference type="InterPro" id="IPR022000">
    <property type="entry name" value="Min27-like_integrase_DNA_bind"/>
</dbReference>
<keyword evidence="3" id="KW-0233">DNA recombination</keyword>
<keyword evidence="4" id="KW-0175">Coiled coil</keyword>
<feature type="coiled-coil region" evidence="4">
    <location>
        <begin position="30"/>
        <end position="57"/>
    </location>
</feature>
<dbReference type="CDD" id="cd01189">
    <property type="entry name" value="INT_ICEBs1_C_like"/>
    <property type="match status" value="1"/>
</dbReference>
<dbReference type="Gene3D" id="1.10.150.130">
    <property type="match status" value="1"/>
</dbReference>
<accession>A0ABV4X7F7</accession>
<dbReference type="InterPro" id="IPR010998">
    <property type="entry name" value="Integrase_recombinase_N"/>
</dbReference>
<evidence type="ECO:0000256" key="1">
    <source>
        <dbReference type="ARBA" id="ARBA00008857"/>
    </source>
</evidence>